<accession>A0A7N0TTV7</accession>
<dbReference type="EnsemblPlants" id="Kaladp0045s0461.1.v1.1">
    <property type="protein sequence ID" value="Kaladp0045s0461.1.v1.1"/>
    <property type="gene ID" value="Kaladp0045s0461.v1.1"/>
</dbReference>
<keyword evidence="3" id="KW-1185">Reference proteome</keyword>
<evidence type="ECO:0000256" key="1">
    <source>
        <dbReference type="SAM" id="MobiDB-lite"/>
    </source>
</evidence>
<feature type="compositionally biased region" description="Basic and acidic residues" evidence="1">
    <location>
        <begin position="13"/>
        <end position="23"/>
    </location>
</feature>
<feature type="region of interest" description="Disordered" evidence="1">
    <location>
        <begin position="1"/>
        <end position="61"/>
    </location>
</feature>
<proteinExistence type="predicted"/>
<sequence length="204" mass="22197">MGQCVSLPSPLHKIPDSSQDKYRHQPLSLLDSPLPSPVKDRPLPTVVELPKASSNSYGSKDEAFFDSQPWLDSDCDDDFYSVNGDFTPSRGNTPLHHSFDSQRITRSPYWPSSGFTSPAPGPSPKKSLADLFEESGRYATEARNDASPSLPASAVGSPRIAGARSSTRRVRSFKSVKCCLPQLLSGRGFDEGRRVISLSPAQSK</sequence>
<evidence type="ECO:0000313" key="3">
    <source>
        <dbReference type="Proteomes" id="UP000594263"/>
    </source>
</evidence>
<dbReference type="Proteomes" id="UP000594263">
    <property type="component" value="Unplaced"/>
</dbReference>
<dbReference type="InterPro" id="IPR038947">
    <property type="entry name" value="At3g27210-like"/>
</dbReference>
<dbReference type="PANTHER" id="PTHR34280">
    <property type="entry name" value="OS01G0920100 PROTEIN"/>
    <property type="match status" value="1"/>
</dbReference>
<feature type="region of interest" description="Disordered" evidence="1">
    <location>
        <begin position="108"/>
        <end position="166"/>
    </location>
</feature>
<dbReference type="Gramene" id="Kaladp0045s0461.1.v1.1">
    <property type="protein sequence ID" value="Kaladp0045s0461.1.v1.1"/>
    <property type="gene ID" value="Kaladp0045s0461.v1.1"/>
</dbReference>
<dbReference type="AlphaFoldDB" id="A0A7N0TTV7"/>
<feature type="compositionally biased region" description="Basic and acidic residues" evidence="1">
    <location>
        <begin position="134"/>
        <end position="144"/>
    </location>
</feature>
<name>A0A7N0TTV7_KALFE</name>
<protein>
    <submittedName>
        <fullName evidence="2">Uncharacterized protein</fullName>
    </submittedName>
</protein>
<reference evidence="2" key="1">
    <citation type="submission" date="2021-01" db="UniProtKB">
        <authorList>
            <consortium name="EnsemblPlants"/>
        </authorList>
    </citation>
    <scope>IDENTIFICATION</scope>
</reference>
<evidence type="ECO:0000313" key="2">
    <source>
        <dbReference type="EnsemblPlants" id="Kaladp0045s0461.1.v1.1"/>
    </source>
</evidence>
<organism evidence="2 3">
    <name type="scientific">Kalanchoe fedtschenkoi</name>
    <name type="common">Lavender scallops</name>
    <name type="synonym">South American air plant</name>
    <dbReference type="NCBI Taxonomy" id="63787"/>
    <lineage>
        <taxon>Eukaryota</taxon>
        <taxon>Viridiplantae</taxon>
        <taxon>Streptophyta</taxon>
        <taxon>Embryophyta</taxon>
        <taxon>Tracheophyta</taxon>
        <taxon>Spermatophyta</taxon>
        <taxon>Magnoliopsida</taxon>
        <taxon>eudicotyledons</taxon>
        <taxon>Gunneridae</taxon>
        <taxon>Pentapetalae</taxon>
        <taxon>Saxifragales</taxon>
        <taxon>Crassulaceae</taxon>
        <taxon>Kalanchoe</taxon>
    </lineage>
</organism>
<dbReference type="PANTHER" id="PTHR34280:SF2">
    <property type="entry name" value="OS01G0920100 PROTEIN"/>
    <property type="match status" value="1"/>
</dbReference>